<gene>
    <name evidence="2" type="ORF">LEP1GSC035_3481</name>
</gene>
<organism evidence="2 3">
    <name type="scientific">Leptospira noguchii str. 2007001578</name>
    <dbReference type="NCBI Taxonomy" id="1049974"/>
    <lineage>
        <taxon>Bacteria</taxon>
        <taxon>Pseudomonadati</taxon>
        <taxon>Spirochaetota</taxon>
        <taxon>Spirochaetia</taxon>
        <taxon>Leptospirales</taxon>
        <taxon>Leptospiraceae</taxon>
        <taxon>Leptospira</taxon>
    </lineage>
</organism>
<evidence type="ECO:0000313" key="3">
    <source>
        <dbReference type="Proteomes" id="UP000012099"/>
    </source>
</evidence>
<keyword evidence="1" id="KW-1133">Transmembrane helix</keyword>
<dbReference type="EMBL" id="AHMH02000142">
    <property type="protein sequence ID" value="EMM98805.1"/>
    <property type="molecule type" value="Genomic_DNA"/>
</dbReference>
<comment type="caution">
    <text evidence="2">The sequence shown here is derived from an EMBL/GenBank/DDBJ whole genome shotgun (WGS) entry which is preliminary data.</text>
</comment>
<feature type="transmembrane region" description="Helical" evidence="1">
    <location>
        <begin position="6"/>
        <end position="27"/>
    </location>
</feature>
<keyword evidence="1" id="KW-0812">Transmembrane</keyword>
<reference evidence="2 3" key="1">
    <citation type="submission" date="2013-01" db="EMBL/GenBank/DDBJ databases">
        <authorList>
            <person name="Harkins D.M."/>
            <person name="Durkin A.S."/>
            <person name="Brinkac L.M."/>
            <person name="Haft D.H."/>
            <person name="Selengut J.D."/>
            <person name="Sanka R."/>
            <person name="DePew J."/>
            <person name="Purushe J."/>
            <person name="Whelen A.C."/>
            <person name="Vinetz J.M."/>
            <person name="Sutton G.G."/>
            <person name="Nierman W.C."/>
            <person name="Fouts D.E."/>
        </authorList>
    </citation>
    <scope>NUCLEOTIDE SEQUENCE [LARGE SCALE GENOMIC DNA]</scope>
    <source>
        <strain evidence="2 3">2007001578</strain>
    </source>
</reference>
<sequence>MLKNEFSIYFCFMETVAVLIIAILEFFNNSKIQNRSFAKENNESI</sequence>
<accession>A0ABN0IWB1</accession>
<keyword evidence="3" id="KW-1185">Reference proteome</keyword>
<name>A0ABN0IWB1_9LEPT</name>
<evidence type="ECO:0000313" key="2">
    <source>
        <dbReference type="EMBL" id="EMM98805.1"/>
    </source>
</evidence>
<protein>
    <submittedName>
        <fullName evidence="2">Uncharacterized protein</fullName>
    </submittedName>
</protein>
<evidence type="ECO:0000256" key="1">
    <source>
        <dbReference type="SAM" id="Phobius"/>
    </source>
</evidence>
<proteinExistence type="predicted"/>
<dbReference type="Proteomes" id="UP000012099">
    <property type="component" value="Unassembled WGS sequence"/>
</dbReference>
<keyword evidence="1" id="KW-0472">Membrane</keyword>